<dbReference type="RefSeq" id="WP_277577912.1">
    <property type="nucleotide sequence ID" value="NZ_JANRMI010000002.1"/>
</dbReference>
<dbReference type="Proteomes" id="UP001152321">
    <property type="component" value="Unassembled WGS sequence"/>
</dbReference>
<feature type="transmembrane region" description="Helical" evidence="1">
    <location>
        <begin position="109"/>
        <end position="129"/>
    </location>
</feature>
<gene>
    <name evidence="2" type="ORF">NWE73_08670</name>
</gene>
<comment type="caution">
    <text evidence="2">The sequence shown here is derived from an EMBL/GenBank/DDBJ whole genome shotgun (WGS) entry which is preliminary data.</text>
</comment>
<reference evidence="2" key="1">
    <citation type="submission" date="2022-08" db="EMBL/GenBank/DDBJ databases">
        <title>Novel Bdellovibrio Species Isolated from Svalbard: Designation Bdellovibrio svalbardensis.</title>
        <authorList>
            <person name="Mitchell R.J."/>
            <person name="Choi S.Y."/>
        </authorList>
    </citation>
    <scope>NUCLEOTIDE SEQUENCE</scope>
    <source>
        <strain evidence="2">PAP01</strain>
    </source>
</reference>
<evidence type="ECO:0008006" key="4">
    <source>
        <dbReference type="Google" id="ProtNLM"/>
    </source>
</evidence>
<keyword evidence="3" id="KW-1185">Reference proteome</keyword>
<keyword evidence="1" id="KW-0812">Transmembrane</keyword>
<dbReference type="EMBL" id="JANRMI010000002">
    <property type="protein sequence ID" value="MDG0816433.1"/>
    <property type="molecule type" value="Genomic_DNA"/>
</dbReference>
<evidence type="ECO:0000313" key="2">
    <source>
        <dbReference type="EMBL" id="MDG0816433.1"/>
    </source>
</evidence>
<proteinExistence type="predicted"/>
<name>A0ABT6DI12_9BACT</name>
<organism evidence="2 3">
    <name type="scientific">Bdellovibrio svalbardensis</name>
    <dbReference type="NCBI Taxonomy" id="2972972"/>
    <lineage>
        <taxon>Bacteria</taxon>
        <taxon>Pseudomonadati</taxon>
        <taxon>Bdellovibrionota</taxon>
        <taxon>Bdellovibrionia</taxon>
        <taxon>Bdellovibrionales</taxon>
        <taxon>Pseudobdellovibrionaceae</taxon>
        <taxon>Bdellovibrio</taxon>
    </lineage>
</organism>
<protein>
    <recommendedName>
        <fullName evidence="4">DUF3592 domain-containing protein</fullName>
    </recommendedName>
</protein>
<feature type="transmembrane region" description="Helical" evidence="1">
    <location>
        <begin position="7"/>
        <end position="30"/>
    </location>
</feature>
<keyword evidence="1" id="KW-0472">Membrane</keyword>
<accession>A0ABT6DI12</accession>
<sequence>MIKVKDFFIRFSYLIFAVIILCVGFSYGAFRKHYIETASRATGLIVEVNHPGRSCYQTYEFAYGDKKYVGTSKCGAFAKVGDSVEILYRLNGDEIQDYQVKEDSNPWDVFYLSLVVAVVVILFQWMVLIKKKTGG</sequence>
<evidence type="ECO:0000313" key="3">
    <source>
        <dbReference type="Proteomes" id="UP001152321"/>
    </source>
</evidence>
<keyword evidence="1" id="KW-1133">Transmembrane helix</keyword>
<evidence type="ECO:0000256" key="1">
    <source>
        <dbReference type="SAM" id="Phobius"/>
    </source>
</evidence>